<reference evidence="1 2" key="1">
    <citation type="submission" date="2009-08" db="EMBL/GenBank/DDBJ databases">
        <authorList>
            <person name="Weinstock G."/>
            <person name="Sodergren E."/>
            <person name="Clifton S."/>
            <person name="Fulton L."/>
            <person name="Fulton B."/>
            <person name="Courtney L."/>
            <person name="Fronick C."/>
            <person name="Harrison M."/>
            <person name="Strong C."/>
            <person name="Farmer C."/>
            <person name="Delahaunty K."/>
            <person name="Markovic C."/>
            <person name="Hall O."/>
            <person name="Minx P."/>
            <person name="Tomlinson C."/>
            <person name="Mitreva M."/>
            <person name="Nelson J."/>
            <person name="Hou S."/>
            <person name="Wollam A."/>
            <person name="Pepin K.H."/>
            <person name="Johnson M."/>
            <person name="Bhonagiri V."/>
            <person name="Nash W.E."/>
            <person name="Warren W."/>
            <person name="Chinwalla A."/>
            <person name="Mardis E.R."/>
            <person name="Wilson R.K."/>
        </authorList>
    </citation>
    <scope>NUCLEOTIDE SEQUENCE [LARGE SCALE GENOMIC DNA]</scope>
    <source>
        <strain evidence="1 2">L1-82</strain>
    </source>
</reference>
<comment type="caution">
    <text evidence="1">The sequence shown here is derived from an EMBL/GenBank/DDBJ whole genome shotgun (WGS) entry which is preliminary data.</text>
</comment>
<protein>
    <submittedName>
        <fullName evidence="1">Uncharacterized protein</fullName>
    </submittedName>
</protein>
<dbReference type="AlphaFoldDB" id="C7G9P6"/>
<gene>
    <name evidence="1" type="ORF">ROSINTL182_06625</name>
</gene>
<dbReference type="HOGENOM" id="CLU_3011512_0_0_9"/>
<proteinExistence type="predicted"/>
<evidence type="ECO:0000313" key="1">
    <source>
        <dbReference type="EMBL" id="EEV01457.1"/>
    </source>
</evidence>
<accession>C7G9P6</accession>
<sequence length="56" mass="6410">MEINKYKICIIRDCRMAVPCIMEKSVAYAADFCMLISGYQKGIICQSKNLKLPFDT</sequence>
<organism evidence="1 2">
    <name type="scientific">Roseburia intestinalis L1-82</name>
    <dbReference type="NCBI Taxonomy" id="536231"/>
    <lineage>
        <taxon>Bacteria</taxon>
        <taxon>Bacillati</taxon>
        <taxon>Bacillota</taxon>
        <taxon>Clostridia</taxon>
        <taxon>Lachnospirales</taxon>
        <taxon>Lachnospiraceae</taxon>
        <taxon>Roseburia</taxon>
    </lineage>
</organism>
<dbReference type="EMBL" id="ABYJ02000070">
    <property type="protein sequence ID" value="EEV01457.1"/>
    <property type="molecule type" value="Genomic_DNA"/>
</dbReference>
<name>C7G9P6_9FIRM</name>
<evidence type="ECO:0000313" key="2">
    <source>
        <dbReference type="Proteomes" id="UP000004828"/>
    </source>
</evidence>
<dbReference type="Proteomes" id="UP000004828">
    <property type="component" value="Unassembled WGS sequence"/>
</dbReference>